<sequence length="126" mass="13036">MLMTKESLATAGAFTGKPVEKEVKWKKDGKELVFTVYVRPLGYSAAVSDLLAMSGKVDAVAGRIAASICDADGKPVFTVGDITGEADSDRGPLDGELTTSLLAVIGEVNGLGKSKTSPKRMKSGAS</sequence>
<reference evidence="1 2" key="1">
    <citation type="submission" date="2017-05" db="EMBL/GenBank/DDBJ databases">
        <title>Complete and WGS of Bordetella genogroups.</title>
        <authorList>
            <person name="Spilker T."/>
            <person name="LiPuma J."/>
        </authorList>
    </citation>
    <scope>NUCLEOTIDE SEQUENCE [LARGE SCALE GENOMIC DNA]</scope>
    <source>
        <strain evidence="1 2">AU9919</strain>
    </source>
</reference>
<dbReference type="Pfam" id="PF16459">
    <property type="entry name" value="Phage_TAC_13"/>
    <property type="match status" value="1"/>
</dbReference>
<comment type="caution">
    <text evidence="1">The sequence shown here is derived from an EMBL/GenBank/DDBJ whole genome shotgun (WGS) entry which is preliminary data.</text>
</comment>
<dbReference type="RefSeq" id="WP_094837151.1">
    <property type="nucleotide sequence ID" value="NZ_NEVQ01000003.1"/>
</dbReference>
<keyword evidence="2" id="KW-1185">Reference proteome</keyword>
<gene>
    <name evidence="1" type="ORF">CAL20_02910</name>
</gene>
<protein>
    <submittedName>
        <fullName evidence="1">Phage tail protein</fullName>
    </submittedName>
</protein>
<evidence type="ECO:0000313" key="1">
    <source>
        <dbReference type="EMBL" id="OZI64619.1"/>
    </source>
</evidence>
<accession>A0A261URV4</accession>
<evidence type="ECO:0000313" key="2">
    <source>
        <dbReference type="Proteomes" id="UP000216885"/>
    </source>
</evidence>
<proteinExistence type="predicted"/>
<dbReference type="EMBL" id="NEVQ01000003">
    <property type="protein sequence ID" value="OZI64619.1"/>
    <property type="molecule type" value="Genomic_DNA"/>
</dbReference>
<name>A0A261URV4_9BORD</name>
<dbReference type="Proteomes" id="UP000216885">
    <property type="component" value="Unassembled WGS sequence"/>
</dbReference>
<dbReference type="AlphaFoldDB" id="A0A261URV4"/>
<dbReference type="InterPro" id="IPR024410">
    <property type="entry name" value="Phage_TAC_12"/>
</dbReference>
<organism evidence="1 2">
    <name type="scientific">Bordetella genomosp. 4</name>
    <dbReference type="NCBI Taxonomy" id="463044"/>
    <lineage>
        <taxon>Bacteria</taxon>
        <taxon>Pseudomonadati</taxon>
        <taxon>Pseudomonadota</taxon>
        <taxon>Betaproteobacteria</taxon>
        <taxon>Burkholderiales</taxon>
        <taxon>Alcaligenaceae</taxon>
        <taxon>Bordetella</taxon>
    </lineage>
</organism>